<dbReference type="STRING" id="1213859.L2G7K1"/>
<dbReference type="InterPro" id="IPR029054">
    <property type="entry name" value="dUTPase-like"/>
</dbReference>
<evidence type="ECO:0000256" key="8">
    <source>
        <dbReference type="ARBA" id="ARBA00023080"/>
    </source>
</evidence>
<evidence type="ECO:0000256" key="1">
    <source>
        <dbReference type="ARBA" id="ARBA00001946"/>
    </source>
</evidence>
<comment type="catalytic activity">
    <reaction evidence="9 10">
        <text>dUTP + H2O = dUMP + diphosphate + H(+)</text>
        <dbReference type="Rhea" id="RHEA:10248"/>
        <dbReference type="ChEBI" id="CHEBI:15377"/>
        <dbReference type="ChEBI" id="CHEBI:15378"/>
        <dbReference type="ChEBI" id="CHEBI:33019"/>
        <dbReference type="ChEBI" id="CHEBI:61555"/>
        <dbReference type="ChEBI" id="CHEBI:246422"/>
        <dbReference type="EC" id="3.6.1.23"/>
    </reaction>
</comment>
<sequence length="177" mass="18429">MTSAEPVAAPAQPSDPPAKRVKTASDDAPVPAAMEPCPPLQVKKLSDKARLPTPGAAVYDLYAAKPTTIPARGKALVSTDMAISVPAGTYGRVAPRSGLASKNFIDTGAGVIDADYRGEVKVLLFNHADSDFEVAEGDRIAQLVVERIFTPEIVEVQELEESVRGAGGFGSTGVALQ</sequence>
<dbReference type="NCBIfam" id="TIGR00576">
    <property type="entry name" value="dut"/>
    <property type="match status" value="1"/>
</dbReference>
<dbReference type="HOGENOM" id="CLU_068508_2_1_1"/>
<dbReference type="EC" id="3.6.1.23" evidence="10"/>
<evidence type="ECO:0000256" key="10">
    <source>
        <dbReference type="RuleBase" id="RU367024"/>
    </source>
</evidence>
<dbReference type="UniPathway" id="UPA00610">
    <property type="reaction ID" value="UER00666"/>
</dbReference>
<feature type="region of interest" description="Disordered" evidence="11">
    <location>
        <begin position="1"/>
        <end position="37"/>
    </location>
</feature>
<dbReference type="PANTHER" id="PTHR11241">
    <property type="entry name" value="DEOXYURIDINE 5'-TRIPHOSPHATE NUCLEOTIDOHYDROLASE"/>
    <property type="match status" value="1"/>
</dbReference>
<evidence type="ECO:0000256" key="7">
    <source>
        <dbReference type="ARBA" id="ARBA00022842"/>
    </source>
</evidence>
<dbReference type="GO" id="GO:0004170">
    <property type="term" value="F:dUTP diphosphatase activity"/>
    <property type="evidence" value="ECO:0007669"/>
    <property type="project" value="UniProtKB-UniRule"/>
</dbReference>
<evidence type="ECO:0000256" key="9">
    <source>
        <dbReference type="ARBA" id="ARBA00047686"/>
    </source>
</evidence>
<dbReference type="EMBL" id="KB020600">
    <property type="protein sequence ID" value="ELA34649.1"/>
    <property type="molecule type" value="Genomic_DNA"/>
</dbReference>
<reference evidence="13" key="1">
    <citation type="submission" date="2012-08" db="EMBL/GenBank/DDBJ databases">
        <title>Genome analysis of Colletotrichum orbiculare and Colletotrichum fructicola.</title>
        <authorList>
            <person name="Gan P.H.P."/>
            <person name="Ikeda K."/>
            <person name="Irieda H."/>
            <person name="Narusaka M."/>
            <person name="O'Connell R.J."/>
            <person name="Narusaka Y."/>
            <person name="Takano Y."/>
            <person name="Kubo Y."/>
            <person name="Shirasu K."/>
        </authorList>
    </citation>
    <scope>NUCLEOTIDE SEQUENCE</scope>
    <source>
        <strain evidence="13">Nara gc5</strain>
    </source>
</reference>
<protein>
    <recommendedName>
        <fullName evidence="10">Deoxyuridine 5'-triphosphate nucleotidohydrolase</fullName>
        <shortName evidence="10">dUTPase</shortName>
        <ecNumber evidence="10">3.6.1.23</ecNumber>
    </recommendedName>
    <alternativeName>
        <fullName evidence="10">dUTP pyrophosphatase</fullName>
    </alternativeName>
</protein>
<evidence type="ECO:0000259" key="12">
    <source>
        <dbReference type="Pfam" id="PF00692"/>
    </source>
</evidence>
<name>L2G7K1_COLFN</name>
<comment type="similarity">
    <text evidence="4 10">Belongs to the dUTPase family.</text>
</comment>
<keyword evidence="6 10" id="KW-0378">Hydrolase</keyword>
<dbReference type="InterPro" id="IPR008181">
    <property type="entry name" value="dUTPase"/>
</dbReference>
<comment type="subunit">
    <text evidence="5 10">Homotrimer.</text>
</comment>
<dbReference type="NCBIfam" id="NF001862">
    <property type="entry name" value="PRK00601.1"/>
    <property type="match status" value="1"/>
</dbReference>
<dbReference type="InterPro" id="IPR036157">
    <property type="entry name" value="dUTPase-like_sf"/>
</dbReference>
<dbReference type="SUPFAM" id="SSF51283">
    <property type="entry name" value="dUTPase-like"/>
    <property type="match status" value="1"/>
</dbReference>
<comment type="function">
    <text evidence="2">This enzyme is involved in nucleotide metabolism: it produces dUMP, the immediate precursor of thymidine nucleotides and it decreases the intracellular concentration of dUTP so that uracil cannot be incorporated into DNA.</text>
</comment>
<evidence type="ECO:0000256" key="5">
    <source>
        <dbReference type="ARBA" id="ARBA00011233"/>
    </source>
</evidence>
<dbReference type="Pfam" id="PF00692">
    <property type="entry name" value="dUTPase"/>
    <property type="match status" value="1"/>
</dbReference>
<evidence type="ECO:0000313" key="13">
    <source>
        <dbReference type="EMBL" id="ELA34649.1"/>
    </source>
</evidence>
<dbReference type="GO" id="GO:0046081">
    <property type="term" value="P:dUTP catabolic process"/>
    <property type="evidence" value="ECO:0007669"/>
    <property type="project" value="UniProtKB-UniRule"/>
</dbReference>
<dbReference type="AlphaFoldDB" id="L2G7K1"/>
<evidence type="ECO:0000256" key="4">
    <source>
        <dbReference type="ARBA" id="ARBA00006581"/>
    </source>
</evidence>
<comment type="function">
    <text evidence="10">Involved in nucleotide metabolism via production of dUMP, the immediate precursor of thymidine nucleotides, and decreases the intracellular concentration of dUTP so that uracil cannot be incorporated into DNA.</text>
</comment>
<proteinExistence type="inferred from homology"/>
<comment type="cofactor">
    <cofactor evidence="1 10">
        <name>Mg(2+)</name>
        <dbReference type="ChEBI" id="CHEBI:18420"/>
    </cofactor>
</comment>
<evidence type="ECO:0000256" key="3">
    <source>
        <dbReference type="ARBA" id="ARBA00005142"/>
    </source>
</evidence>
<dbReference type="GO" id="GO:0006226">
    <property type="term" value="P:dUMP biosynthetic process"/>
    <property type="evidence" value="ECO:0007669"/>
    <property type="project" value="UniProtKB-UniRule"/>
</dbReference>
<dbReference type="GO" id="GO:0000287">
    <property type="term" value="F:magnesium ion binding"/>
    <property type="evidence" value="ECO:0007669"/>
    <property type="project" value="UniProtKB-UniRule"/>
</dbReference>
<evidence type="ECO:0000256" key="2">
    <source>
        <dbReference type="ARBA" id="ARBA00003495"/>
    </source>
</evidence>
<keyword evidence="10" id="KW-0479">Metal-binding</keyword>
<gene>
    <name evidence="13" type="ORF">CGGC5_5494</name>
</gene>
<dbReference type="CDD" id="cd07557">
    <property type="entry name" value="trimeric_dUTPase"/>
    <property type="match status" value="1"/>
</dbReference>
<dbReference type="FunFam" id="2.70.40.10:FF:000004">
    <property type="entry name" value="Deoxyuridine triphosphatase"/>
    <property type="match status" value="1"/>
</dbReference>
<keyword evidence="8 10" id="KW-0546">Nucleotide metabolism</keyword>
<accession>L2G7K1</accession>
<keyword evidence="7 10" id="KW-0460">Magnesium</keyword>
<comment type="pathway">
    <text evidence="3 10">Pyrimidine metabolism; dUMP biosynthesis; dUMP from dCTP (dUTP route): step 2/2.</text>
</comment>
<dbReference type="Gene3D" id="2.70.40.10">
    <property type="match status" value="1"/>
</dbReference>
<evidence type="ECO:0000256" key="11">
    <source>
        <dbReference type="SAM" id="MobiDB-lite"/>
    </source>
</evidence>
<evidence type="ECO:0000256" key="6">
    <source>
        <dbReference type="ARBA" id="ARBA00022801"/>
    </source>
</evidence>
<dbReference type="PANTHER" id="PTHR11241:SF0">
    <property type="entry name" value="DEOXYURIDINE 5'-TRIPHOSPHATE NUCLEOTIDOHYDROLASE"/>
    <property type="match status" value="1"/>
</dbReference>
<organism evidence="13">
    <name type="scientific">Colletotrichum fructicola (strain Nara gc5)</name>
    <name type="common">Anthracnose fungus</name>
    <name type="synonym">Colletotrichum gloeosporioides (strain Nara gc5)</name>
    <dbReference type="NCBI Taxonomy" id="1213859"/>
    <lineage>
        <taxon>Eukaryota</taxon>
        <taxon>Fungi</taxon>
        <taxon>Dikarya</taxon>
        <taxon>Ascomycota</taxon>
        <taxon>Pezizomycotina</taxon>
        <taxon>Sordariomycetes</taxon>
        <taxon>Hypocreomycetidae</taxon>
        <taxon>Glomerellales</taxon>
        <taxon>Glomerellaceae</taxon>
        <taxon>Colletotrichum</taxon>
        <taxon>Colletotrichum gloeosporioides species complex</taxon>
    </lineage>
</organism>
<dbReference type="InterPro" id="IPR033704">
    <property type="entry name" value="dUTPase_trimeric"/>
</dbReference>
<feature type="domain" description="dUTPase-like" evidence="12">
    <location>
        <begin position="53"/>
        <end position="173"/>
    </location>
</feature>